<gene>
    <name evidence="2" type="ORF">PMAA_007150</name>
</gene>
<dbReference type="PhylomeDB" id="B6QTY9"/>
<evidence type="ECO:0000313" key="3">
    <source>
        <dbReference type="Proteomes" id="UP000001294"/>
    </source>
</evidence>
<dbReference type="OrthoDB" id="4226305at2759"/>
<dbReference type="Pfam" id="PF01048">
    <property type="entry name" value="PNP_UDP_1"/>
    <property type="match status" value="1"/>
</dbReference>
<dbReference type="STRING" id="441960.B6QTY9"/>
<sequence>MEEHLVSDLMGPYQDRLPKTGPLFPFQYENTNISASFMDSGRPPRPTCRDDFEIAIICALPLEYDAVVDAFDGFWNDDGDPYGKVVGDQNTYTTGWIGQHNVVLVVCSDVGKVNATSVATSCSMSFTQIKLAFLVGICGVAPRTTDRNEILLGDVIIGDQIVAYDFGKRYADELKLKSSLTFKTTDKSHSVRRFMNTMQTDHYRELLLRRATDHLQTVRDRYSSKYGSPQRSEDRLFTPEYRHKHHKPRTCPICDECTTTSKSVCEVALASICEDLGCDSDQLIPRQRLANGDVPQSPVLHWGVFASADTVLKSARDRDWIAEKYGVIAFEMEATGACDIFPCIVIKGACDYADSHKNKKWQNYAAISAACVMKSLLNWYPRTNQQRDSHISRMTGRKRQFGEFASDAMHAHAMIQYLQQQNKSLSICIADLKTQLQKEKDLPPQVPFNDLVTVNDALGATYTFPLSFVDSLEVSFNA</sequence>
<organism evidence="2 3">
    <name type="scientific">Talaromyces marneffei (strain ATCC 18224 / CBS 334.59 / QM 7333)</name>
    <name type="common">Penicillium marneffei</name>
    <dbReference type="NCBI Taxonomy" id="441960"/>
    <lineage>
        <taxon>Eukaryota</taxon>
        <taxon>Fungi</taxon>
        <taxon>Dikarya</taxon>
        <taxon>Ascomycota</taxon>
        <taxon>Pezizomycotina</taxon>
        <taxon>Eurotiomycetes</taxon>
        <taxon>Eurotiomycetidae</taxon>
        <taxon>Eurotiales</taxon>
        <taxon>Trichocomaceae</taxon>
        <taxon>Talaromyces</taxon>
        <taxon>Talaromyces sect. Talaromyces</taxon>
    </lineage>
</organism>
<dbReference type="SUPFAM" id="SSF53167">
    <property type="entry name" value="Purine and uridine phosphorylases"/>
    <property type="match status" value="1"/>
</dbReference>
<dbReference type="InterPro" id="IPR000845">
    <property type="entry name" value="Nucleoside_phosphorylase_d"/>
</dbReference>
<dbReference type="Gene3D" id="3.40.50.1580">
    <property type="entry name" value="Nucleoside phosphorylase domain"/>
    <property type="match status" value="1"/>
</dbReference>
<dbReference type="PANTHER" id="PTHR46082:SF6">
    <property type="entry name" value="AAA+ ATPASE DOMAIN-CONTAINING PROTEIN-RELATED"/>
    <property type="match status" value="1"/>
</dbReference>
<protein>
    <recommendedName>
        <fullName evidence="1">Nucleoside phosphorylase domain-containing protein</fullName>
    </recommendedName>
</protein>
<keyword evidence="3" id="KW-1185">Reference proteome</keyword>
<dbReference type="InterPro" id="IPR035994">
    <property type="entry name" value="Nucleoside_phosphorylase_sf"/>
</dbReference>
<dbReference type="HOGENOM" id="CLU_000288_34_22_1"/>
<reference evidence="3" key="1">
    <citation type="journal article" date="2015" name="Genome Announc.">
        <title>Genome sequence of the AIDS-associated pathogen Penicillium marneffei (ATCC18224) and its near taxonomic relative Talaromyces stipitatus (ATCC10500).</title>
        <authorList>
            <person name="Nierman W.C."/>
            <person name="Fedorova-Abrams N.D."/>
            <person name="Andrianopoulos A."/>
        </authorList>
    </citation>
    <scope>NUCLEOTIDE SEQUENCE [LARGE SCALE GENOMIC DNA]</scope>
    <source>
        <strain evidence="3">ATCC 18224 / CBS 334.59 / QM 7333</strain>
    </source>
</reference>
<dbReference type="Proteomes" id="UP000001294">
    <property type="component" value="Unassembled WGS sequence"/>
</dbReference>
<dbReference type="GO" id="GO:0003824">
    <property type="term" value="F:catalytic activity"/>
    <property type="evidence" value="ECO:0007669"/>
    <property type="project" value="InterPro"/>
</dbReference>
<proteinExistence type="predicted"/>
<feature type="domain" description="Nucleoside phosphorylase" evidence="1">
    <location>
        <begin position="53"/>
        <end position="169"/>
    </location>
</feature>
<accession>B6QTY9</accession>
<dbReference type="AlphaFoldDB" id="B6QTY9"/>
<dbReference type="EMBL" id="DS995905">
    <property type="protein sequence ID" value="EEA19949.1"/>
    <property type="molecule type" value="Genomic_DNA"/>
</dbReference>
<dbReference type="GO" id="GO:0009116">
    <property type="term" value="P:nucleoside metabolic process"/>
    <property type="evidence" value="ECO:0007669"/>
    <property type="project" value="InterPro"/>
</dbReference>
<dbReference type="InterPro" id="IPR053137">
    <property type="entry name" value="NLR-like"/>
</dbReference>
<evidence type="ECO:0000313" key="2">
    <source>
        <dbReference type="EMBL" id="EEA19949.1"/>
    </source>
</evidence>
<evidence type="ECO:0000259" key="1">
    <source>
        <dbReference type="Pfam" id="PF01048"/>
    </source>
</evidence>
<dbReference type="VEuPathDB" id="FungiDB:PMAA_007150"/>
<dbReference type="PANTHER" id="PTHR46082">
    <property type="entry name" value="ATP/GTP-BINDING PROTEIN-RELATED"/>
    <property type="match status" value="1"/>
</dbReference>
<name>B6QTY9_TALMQ</name>